<dbReference type="NCBIfam" id="NF001808">
    <property type="entry name" value="PRK00522.1"/>
    <property type="match status" value="1"/>
</dbReference>
<dbReference type="InterPro" id="IPR002065">
    <property type="entry name" value="TPX"/>
</dbReference>
<dbReference type="InterPro" id="IPR000866">
    <property type="entry name" value="AhpC/TSA"/>
</dbReference>
<proteinExistence type="predicted"/>
<evidence type="ECO:0000313" key="6">
    <source>
        <dbReference type="EMBL" id="QCI87094.1"/>
    </source>
</evidence>
<evidence type="ECO:0000259" key="5">
    <source>
        <dbReference type="PROSITE" id="PS51352"/>
    </source>
</evidence>
<dbReference type="Pfam" id="PF00578">
    <property type="entry name" value="AhpC-TSA"/>
    <property type="match status" value="1"/>
</dbReference>
<organism evidence="6 7">
    <name type="scientific">Vagococcus zengguangii</name>
    <dbReference type="NCBI Taxonomy" id="2571750"/>
    <lineage>
        <taxon>Bacteria</taxon>
        <taxon>Bacillati</taxon>
        <taxon>Bacillota</taxon>
        <taxon>Bacilli</taxon>
        <taxon>Lactobacillales</taxon>
        <taxon>Enterococcaceae</taxon>
        <taxon>Vagococcus</taxon>
    </lineage>
</organism>
<dbReference type="AlphaFoldDB" id="A0A4D7CUW7"/>
<keyword evidence="2" id="KW-0049">Antioxidant</keyword>
<dbReference type="CDD" id="cd03014">
    <property type="entry name" value="PRX_Atyp2cys"/>
    <property type="match status" value="1"/>
</dbReference>
<keyword evidence="1 6" id="KW-0575">Peroxidase</keyword>
<dbReference type="InterPro" id="IPR013766">
    <property type="entry name" value="Thioredoxin_domain"/>
</dbReference>
<evidence type="ECO:0000256" key="3">
    <source>
        <dbReference type="ARBA" id="ARBA00023157"/>
    </source>
</evidence>
<dbReference type="InterPro" id="IPR036249">
    <property type="entry name" value="Thioredoxin-like_sf"/>
</dbReference>
<dbReference type="GO" id="GO:0008379">
    <property type="term" value="F:thioredoxin peroxidase activity"/>
    <property type="evidence" value="ECO:0007669"/>
    <property type="project" value="InterPro"/>
</dbReference>
<feature type="domain" description="Thioredoxin" evidence="5">
    <location>
        <begin position="17"/>
        <end position="161"/>
    </location>
</feature>
<sequence length="164" mass="17794">MIVTRKGTPYELTGNTVETGNKAPEFTLNNLEDQAVSLADLLAKPLLISVVPDIDTSVCSIQTKQFNTQAGNVEGIQLVTISKNTKEEQANWCAAEGVNMEMLHDEALTFGELYGIKMADLGVLARSIFVVDTDGTLVYQEIVPEMVDEPDYTAALDAVKALVK</sequence>
<evidence type="ECO:0000256" key="1">
    <source>
        <dbReference type="ARBA" id="ARBA00022559"/>
    </source>
</evidence>
<dbReference type="PANTHER" id="PTHR43110:SF1">
    <property type="entry name" value="THIOL PEROXIDASE"/>
    <property type="match status" value="1"/>
</dbReference>
<dbReference type="PROSITE" id="PS51352">
    <property type="entry name" value="THIOREDOXIN_2"/>
    <property type="match status" value="1"/>
</dbReference>
<protein>
    <submittedName>
        <fullName evidence="6">Thiol peroxidase</fullName>
        <ecNumber evidence="6">1.11.1.-</ecNumber>
    </submittedName>
</protein>
<reference evidence="6 7" key="1">
    <citation type="submission" date="2019-04" db="EMBL/GenBank/DDBJ databases">
        <title>Vagococcus sp. nov., isolated from faeces of yaks (Bos grunniens).</title>
        <authorList>
            <person name="Ge Y."/>
        </authorList>
    </citation>
    <scope>NUCLEOTIDE SEQUENCE [LARGE SCALE GENOMIC DNA]</scope>
    <source>
        <strain evidence="6 7">MN-17</strain>
    </source>
</reference>
<dbReference type="EMBL" id="CP039712">
    <property type="protein sequence ID" value="QCI87094.1"/>
    <property type="molecule type" value="Genomic_DNA"/>
</dbReference>
<evidence type="ECO:0000256" key="4">
    <source>
        <dbReference type="ARBA" id="ARBA00023284"/>
    </source>
</evidence>
<keyword evidence="7" id="KW-1185">Reference proteome</keyword>
<accession>A0A4D7CUW7</accession>
<evidence type="ECO:0000313" key="7">
    <source>
        <dbReference type="Proteomes" id="UP000298615"/>
    </source>
</evidence>
<keyword evidence="3" id="KW-1015">Disulfide bond</keyword>
<name>A0A4D7CUW7_9ENTE</name>
<dbReference type="RefSeq" id="WP_136953916.1">
    <property type="nucleotide sequence ID" value="NZ_CP039712.1"/>
</dbReference>
<keyword evidence="4" id="KW-0676">Redox-active center</keyword>
<dbReference type="Gene3D" id="3.40.30.10">
    <property type="entry name" value="Glutaredoxin"/>
    <property type="match status" value="1"/>
</dbReference>
<keyword evidence="6" id="KW-0560">Oxidoreductase</keyword>
<dbReference type="SUPFAM" id="SSF52833">
    <property type="entry name" value="Thioredoxin-like"/>
    <property type="match status" value="1"/>
</dbReference>
<dbReference type="EC" id="1.11.1.-" evidence="6"/>
<dbReference type="PANTHER" id="PTHR43110">
    <property type="entry name" value="THIOL PEROXIDASE"/>
    <property type="match status" value="1"/>
</dbReference>
<gene>
    <name evidence="6" type="ORF">FA707_08985</name>
</gene>
<dbReference type="Proteomes" id="UP000298615">
    <property type="component" value="Chromosome"/>
</dbReference>
<dbReference type="KEGG" id="vao:FA707_08985"/>
<dbReference type="InterPro" id="IPR050455">
    <property type="entry name" value="Tpx_Peroxidase_subfamily"/>
</dbReference>
<evidence type="ECO:0000256" key="2">
    <source>
        <dbReference type="ARBA" id="ARBA00022862"/>
    </source>
</evidence>